<dbReference type="AlphaFoldDB" id="A0A9D9DUF8"/>
<evidence type="ECO:0000256" key="1">
    <source>
        <dbReference type="SAM" id="MobiDB-lite"/>
    </source>
</evidence>
<gene>
    <name evidence="2" type="ORF">IAC55_03350</name>
</gene>
<dbReference type="Proteomes" id="UP000823611">
    <property type="component" value="Unassembled WGS sequence"/>
</dbReference>
<evidence type="ECO:0000313" key="3">
    <source>
        <dbReference type="Proteomes" id="UP000823611"/>
    </source>
</evidence>
<protein>
    <recommendedName>
        <fullName evidence="4">Bacteriophage T4 Gp32 single-stranded DNA-binding domain-containing protein</fullName>
    </recommendedName>
</protein>
<accession>A0A9D9DUF8</accession>
<reference evidence="2" key="1">
    <citation type="submission" date="2020-10" db="EMBL/GenBank/DDBJ databases">
        <authorList>
            <person name="Gilroy R."/>
        </authorList>
    </citation>
    <scope>NUCLEOTIDE SEQUENCE</scope>
    <source>
        <strain evidence="2">F6-4510</strain>
    </source>
</reference>
<dbReference type="EMBL" id="JADIMX010000065">
    <property type="protein sequence ID" value="MBO8434342.1"/>
    <property type="molecule type" value="Genomic_DNA"/>
</dbReference>
<sequence>MKNNNVEMNLEMFGSTWDEVLREGNSGGSKTEFTKLQNGITEVRFLDAEPFVRWAHWLAGVKRNVSCIGKDCPVCEAIKVAKSTGTKVPYNSNRKFAMHVYNFTTGKVEILEQGKTFFTSLYALHEEMGDIRNYNIKIKTQNAGSTDVVYTLMPCAPVELNEEVKAMCKELKPFEEVFKKPTREQVMQLMSGVSPEEVFGNKSSDEDEKVEVE</sequence>
<name>A0A9D9DUF8_9FIRM</name>
<organism evidence="2 3">
    <name type="scientific">Candidatus Fimicola merdigallinarum</name>
    <dbReference type="NCBI Taxonomy" id="2840819"/>
    <lineage>
        <taxon>Bacteria</taxon>
        <taxon>Bacillati</taxon>
        <taxon>Bacillota</taxon>
        <taxon>Clostridia</taxon>
        <taxon>Lachnospirales</taxon>
        <taxon>Lachnospiraceae</taxon>
        <taxon>Lachnospiraceae incertae sedis</taxon>
        <taxon>Candidatus Fimicola</taxon>
    </lineage>
</organism>
<reference evidence="2" key="2">
    <citation type="journal article" date="2021" name="PeerJ">
        <title>Extensive microbial diversity within the chicken gut microbiome revealed by metagenomics and culture.</title>
        <authorList>
            <person name="Gilroy R."/>
            <person name="Ravi A."/>
            <person name="Getino M."/>
            <person name="Pursley I."/>
            <person name="Horton D.L."/>
            <person name="Alikhan N.F."/>
            <person name="Baker D."/>
            <person name="Gharbi K."/>
            <person name="Hall N."/>
            <person name="Watson M."/>
            <person name="Adriaenssens E.M."/>
            <person name="Foster-Nyarko E."/>
            <person name="Jarju S."/>
            <person name="Secka A."/>
            <person name="Antonio M."/>
            <person name="Oren A."/>
            <person name="Chaudhuri R.R."/>
            <person name="La Ragione R."/>
            <person name="Hildebrand F."/>
            <person name="Pallen M.J."/>
        </authorList>
    </citation>
    <scope>NUCLEOTIDE SEQUENCE</scope>
    <source>
        <strain evidence="2">F6-4510</strain>
    </source>
</reference>
<feature type="region of interest" description="Disordered" evidence="1">
    <location>
        <begin position="194"/>
        <end position="213"/>
    </location>
</feature>
<evidence type="ECO:0008006" key="4">
    <source>
        <dbReference type="Google" id="ProtNLM"/>
    </source>
</evidence>
<proteinExistence type="predicted"/>
<evidence type="ECO:0000313" key="2">
    <source>
        <dbReference type="EMBL" id="MBO8434342.1"/>
    </source>
</evidence>
<comment type="caution">
    <text evidence="2">The sequence shown here is derived from an EMBL/GenBank/DDBJ whole genome shotgun (WGS) entry which is preliminary data.</text>
</comment>